<feature type="coiled-coil region" evidence="4">
    <location>
        <begin position="78"/>
        <end position="112"/>
    </location>
</feature>
<dbReference type="AlphaFoldDB" id="A0A8X6K7Z8"/>
<comment type="caution">
    <text evidence="5">The sequence shown here is derived from an EMBL/GenBank/DDBJ whole genome shotgun (WGS) entry which is preliminary data.</text>
</comment>
<organism evidence="5 6">
    <name type="scientific">Nephila pilipes</name>
    <name type="common">Giant wood spider</name>
    <name type="synonym">Nephila maculata</name>
    <dbReference type="NCBI Taxonomy" id="299642"/>
    <lineage>
        <taxon>Eukaryota</taxon>
        <taxon>Metazoa</taxon>
        <taxon>Ecdysozoa</taxon>
        <taxon>Arthropoda</taxon>
        <taxon>Chelicerata</taxon>
        <taxon>Arachnida</taxon>
        <taxon>Araneae</taxon>
        <taxon>Araneomorphae</taxon>
        <taxon>Entelegynae</taxon>
        <taxon>Araneoidea</taxon>
        <taxon>Nephilidae</taxon>
        <taxon>Nephila</taxon>
    </lineage>
</organism>
<dbReference type="Proteomes" id="UP000887013">
    <property type="component" value="Unassembled WGS sequence"/>
</dbReference>
<dbReference type="Gene3D" id="1.10.287.370">
    <property type="match status" value="1"/>
</dbReference>
<evidence type="ECO:0000256" key="4">
    <source>
        <dbReference type="SAM" id="Coils"/>
    </source>
</evidence>
<dbReference type="PANTHER" id="PTHR20903:SF0">
    <property type="entry name" value="PREFOLDIN SUBUNIT 1"/>
    <property type="match status" value="1"/>
</dbReference>
<comment type="similarity">
    <text evidence="1">Belongs to the prefoldin subunit beta family.</text>
</comment>
<proteinExistence type="inferred from homology"/>
<evidence type="ECO:0000313" key="6">
    <source>
        <dbReference type="Proteomes" id="UP000887013"/>
    </source>
</evidence>
<dbReference type="InterPro" id="IPR009053">
    <property type="entry name" value="Prefoldin"/>
</dbReference>
<comment type="subunit">
    <text evidence="2">Heterohexamer of two PFD-alpha type and four PFD-beta type subunits.</text>
</comment>
<name>A0A8X6K7Z8_NEPPI</name>
<sequence>MSAKGVDLELKKAFQELQAKVLDTTQKLKVADLQIDSLTKTIQHAQLTQQEIKSFPSDTNMYNGIGRMFLLTSPNDIVKMLSEKIDTSHKKIKELETSKTYLERSMKDSEENLRELVASKQKDRNWI</sequence>
<dbReference type="EMBL" id="BMAW01041703">
    <property type="protein sequence ID" value="GFS30326.1"/>
    <property type="molecule type" value="Genomic_DNA"/>
</dbReference>
<dbReference type="GO" id="GO:0016272">
    <property type="term" value="C:prefoldin complex"/>
    <property type="evidence" value="ECO:0007669"/>
    <property type="project" value="InterPro"/>
</dbReference>
<evidence type="ECO:0000313" key="5">
    <source>
        <dbReference type="EMBL" id="GFS30326.1"/>
    </source>
</evidence>
<keyword evidence="6" id="KW-1185">Reference proteome</keyword>
<keyword evidence="4" id="KW-0175">Coiled coil</keyword>
<evidence type="ECO:0000256" key="2">
    <source>
        <dbReference type="ARBA" id="ARBA00011695"/>
    </source>
</evidence>
<dbReference type="InterPro" id="IPR002777">
    <property type="entry name" value="PFD_beta-like"/>
</dbReference>
<dbReference type="Pfam" id="PF01920">
    <property type="entry name" value="Prefoldin_2"/>
    <property type="match status" value="1"/>
</dbReference>
<reference evidence="5" key="1">
    <citation type="submission" date="2020-08" db="EMBL/GenBank/DDBJ databases">
        <title>Multicomponent nature underlies the extraordinary mechanical properties of spider dragline silk.</title>
        <authorList>
            <person name="Kono N."/>
            <person name="Nakamura H."/>
            <person name="Mori M."/>
            <person name="Yoshida Y."/>
            <person name="Ohtoshi R."/>
            <person name="Malay A.D."/>
            <person name="Moran D.A.P."/>
            <person name="Tomita M."/>
            <person name="Numata K."/>
            <person name="Arakawa K."/>
        </authorList>
    </citation>
    <scope>NUCLEOTIDE SEQUENCE</scope>
</reference>
<dbReference type="GO" id="GO:0044183">
    <property type="term" value="F:protein folding chaperone"/>
    <property type="evidence" value="ECO:0007669"/>
    <property type="project" value="TreeGrafter"/>
</dbReference>
<evidence type="ECO:0000256" key="1">
    <source>
        <dbReference type="ARBA" id="ARBA00008045"/>
    </source>
</evidence>
<accession>A0A8X6K7Z8</accession>
<dbReference type="PANTHER" id="PTHR20903">
    <property type="entry name" value="PREFOLDIN SUBUNIT 1-RELATED"/>
    <property type="match status" value="1"/>
</dbReference>
<dbReference type="GO" id="GO:0005737">
    <property type="term" value="C:cytoplasm"/>
    <property type="evidence" value="ECO:0007669"/>
    <property type="project" value="TreeGrafter"/>
</dbReference>
<protein>
    <submittedName>
        <fullName evidence="5">Prefoldin subunit 1</fullName>
    </submittedName>
</protein>
<dbReference type="GO" id="GO:0051082">
    <property type="term" value="F:unfolded protein binding"/>
    <property type="evidence" value="ECO:0007669"/>
    <property type="project" value="InterPro"/>
</dbReference>
<dbReference type="OrthoDB" id="5242628at2759"/>
<dbReference type="SUPFAM" id="SSF46579">
    <property type="entry name" value="Prefoldin"/>
    <property type="match status" value="1"/>
</dbReference>
<gene>
    <name evidence="5" type="primary">pfdn1</name>
    <name evidence="5" type="ORF">NPIL_721</name>
</gene>
<keyword evidence="3" id="KW-0143">Chaperone</keyword>
<evidence type="ECO:0000256" key="3">
    <source>
        <dbReference type="ARBA" id="ARBA00023186"/>
    </source>
</evidence>
<dbReference type="CDD" id="cd23164">
    <property type="entry name" value="Prefoldin_1"/>
    <property type="match status" value="1"/>
</dbReference>